<dbReference type="Pfam" id="PF06178">
    <property type="entry name" value="KdgM"/>
    <property type="match status" value="1"/>
</dbReference>
<dbReference type="PANTHER" id="PTHR38105">
    <property type="entry name" value="OUTER MEMBRANE PROTEIN-RELATED-RELATED"/>
    <property type="match status" value="1"/>
</dbReference>
<accession>A0A7X4LKY5</accession>
<sequence length="229" mass="26615">MKPYNVLAIALLGMAAASSVQAASFSYGHKYEDVSKGHTDEVKLSQDFDSGIGASLKLKFQPTEEESGDAGIAFHDLRWDETAIGLNYSYDVSDTVSIEPGFSWARKQDKYKYKPYLKLKYGFAPNWELSSRYRYEITDYAYKETRHKNRFDAGLSRKFDDLKVSYTYTYYRGDSELFDNKKNDYQQEVEFQYKVTKRFSPFVSFTNKSVSDDSDQRQTEFEVGMKYKI</sequence>
<dbReference type="SUPFAM" id="SSF56935">
    <property type="entry name" value="Porins"/>
    <property type="match status" value="1"/>
</dbReference>
<dbReference type="GO" id="GO:0015288">
    <property type="term" value="F:porin activity"/>
    <property type="evidence" value="ECO:0007669"/>
    <property type="project" value="TreeGrafter"/>
</dbReference>
<keyword evidence="1 2" id="KW-0732">Signal</keyword>
<reference evidence="3 4" key="1">
    <citation type="submission" date="2019-10" db="EMBL/GenBank/DDBJ databases">
        <title>Vibrio sp. nov. isolated from a shrimp pond.</title>
        <authorList>
            <person name="Gomez-Gil B."/>
            <person name="Enciso-Ibarra J."/>
            <person name="Enciso-Ibarra K."/>
            <person name="Bolan-Mejia C."/>
        </authorList>
    </citation>
    <scope>NUCLEOTIDE SEQUENCE [LARGE SCALE GENOMIC DNA]</scope>
    <source>
        <strain evidence="3 4">CAIM 722</strain>
    </source>
</reference>
<dbReference type="GO" id="GO:0009279">
    <property type="term" value="C:cell outer membrane"/>
    <property type="evidence" value="ECO:0007669"/>
    <property type="project" value="TreeGrafter"/>
</dbReference>
<protein>
    <recommendedName>
        <fullName evidence="5">Oligogalacturonate-specific porin</fullName>
    </recommendedName>
</protein>
<dbReference type="RefSeq" id="WP_161155728.1">
    <property type="nucleotide sequence ID" value="NZ_WEKT01000019.1"/>
</dbReference>
<evidence type="ECO:0000313" key="4">
    <source>
        <dbReference type="Proteomes" id="UP000462621"/>
    </source>
</evidence>
<keyword evidence="4" id="KW-1185">Reference proteome</keyword>
<dbReference type="InterPro" id="IPR053713">
    <property type="entry name" value="Bact_OM_Channel_sf"/>
</dbReference>
<feature type="chain" id="PRO_5031029243" description="Oligogalacturonate-specific porin" evidence="2">
    <location>
        <begin position="23"/>
        <end position="229"/>
    </location>
</feature>
<dbReference type="PANTHER" id="PTHR38105:SF5">
    <property type="entry name" value="OUTER MEMBRANE PROTEIN"/>
    <property type="match status" value="1"/>
</dbReference>
<organism evidence="3 4">
    <name type="scientific">Vibrio eleionomae</name>
    <dbReference type="NCBI Taxonomy" id="2653505"/>
    <lineage>
        <taxon>Bacteria</taxon>
        <taxon>Pseudomonadati</taxon>
        <taxon>Pseudomonadota</taxon>
        <taxon>Gammaproteobacteria</taxon>
        <taxon>Vibrionales</taxon>
        <taxon>Vibrionaceae</taxon>
        <taxon>Vibrio</taxon>
    </lineage>
</organism>
<evidence type="ECO:0000313" key="3">
    <source>
        <dbReference type="EMBL" id="MZI93857.1"/>
    </source>
</evidence>
<dbReference type="AlphaFoldDB" id="A0A7X4LKY5"/>
<dbReference type="GO" id="GO:0015772">
    <property type="term" value="P:oligosaccharide transport"/>
    <property type="evidence" value="ECO:0007669"/>
    <property type="project" value="TreeGrafter"/>
</dbReference>
<name>A0A7X4LKY5_9VIBR</name>
<evidence type="ECO:0008006" key="5">
    <source>
        <dbReference type="Google" id="ProtNLM"/>
    </source>
</evidence>
<evidence type="ECO:0000256" key="1">
    <source>
        <dbReference type="ARBA" id="ARBA00022729"/>
    </source>
</evidence>
<evidence type="ECO:0000256" key="2">
    <source>
        <dbReference type="SAM" id="SignalP"/>
    </source>
</evidence>
<dbReference type="Proteomes" id="UP000462621">
    <property type="component" value="Unassembled WGS sequence"/>
</dbReference>
<dbReference type="EMBL" id="WEKT01000019">
    <property type="protein sequence ID" value="MZI93857.1"/>
    <property type="molecule type" value="Genomic_DNA"/>
</dbReference>
<dbReference type="Gene3D" id="2.40.160.40">
    <property type="entry name" value="monomeric porin ompg"/>
    <property type="match status" value="1"/>
</dbReference>
<dbReference type="InterPro" id="IPR009331">
    <property type="entry name" value="Oligogalacturonate-sp_porin"/>
</dbReference>
<gene>
    <name evidence="3" type="ORF">F9817_11705</name>
</gene>
<feature type="signal peptide" evidence="2">
    <location>
        <begin position="1"/>
        <end position="22"/>
    </location>
</feature>
<comment type="caution">
    <text evidence="3">The sequence shown here is derived from an EMBL/GenBank/DDBJ whole genome shotgun (WGS) entry which is preliminary data.</text>
</comment>
<proteinExistence type="predicted"/>